<dbReference type="InterPro" id="IPR012336">
    <property type="entry name" value="Thioredoxin-like_fold"/>
</dbReference>
<dbReference type="GO" id="GO:0030178">
    <property type="term" value="P:negative regulation of Wnt signaling pathway"/>
    <property type="evidence" value="ECO:0007669"/>
    <property type="project" value="TreeGrafter"/>
</dbReference>
<evidence type="ECO:0000256" key="7">
    <source>
        <dbReference type="PROSITE-ProRule" id="PRU00228"/>
    </source>
</evidence>
<dbReference type="Gene3D" id="3.30.60.90">
    <property type="match status" value="1"/>
</dbReference>
<dbReference type="GO" id="GO:1990904">
    <property type="term" value="C:ribonucleoprotein complex"/>
    <property type="evidence" value="ECO:0007669"/>
    <property type="project" value="UniProtKB-KW"/>
</dbReference>
<dbReference type="GO" id="GO:0005840">
    <property type="term" value="C:ribosome"/>
    <property type="evidence" value="ECO:0007669"/>
    <property type="project" value="UniProtKB-KW"/>
</dbReference>
<feature type="domain" description="Thioredoxin" evidence="11">
    <location>
        <begin position="753"/>
        <end position="926"/>
    </location>
</feature>
<feature type="domain" description="ZZ-type" evidence="10">
    <location>
        <begin position="199"/>
        <end position="253"/>
    </location>
</feature>
<dbReference type="Pfam" id="PF13905">
    <property type="entry name" value="Thioredoxin_8"/>
    <property type="match status" value="8"/>
</dbReference>
<reference evidence="12" key="1">
    <citation type="submission" date="2022-11" db="EMBL/GenBank/DDBJ databases">
        <authorList>
            <person name="Morgan W.R."/>
            <person name="Tartar A."/>
        </authorList>
    </citation>
    <scope>NUCLEOTIDE SEQUENCE</scope>
    <source>
        <strain evidence="12">ARSEF 373</strain>
    </source>
</reference>
<feature type="domain" description="Thioredoxin" evidence="11">
    <location>
        <begin position="575"/>
        <end position="730"/>
    </location>
</feature>
<feature type="domain" description="Thioredoxin" evidence="11">
    <location>
        <begin position="1414"/>
        <end position="1579"/>
    </location>
</feature>
<evidence type="ECO:0000256" key="8">
    <source>
        <dbReference type="RuleBase" id="RU004005"/>
    </source>
</evidence>
<feature type="domain" description="Thioredoxin" evidence="11">
    <location>
        <begin position="1590"/>
        <end position="1759"/>
    </location>
</feature>
<comment type="similarity">
    <text evidence="1 8">Belongs to the universal ribosomal protein uL22 family.</text>
</comment>
<keyword evidence="6 8" id="KW-0687">Ribonucleoprotein</keyword>
<dbReference type="InterPro" id="IPR013766">
    <property type="entry name" value="Thioredoxin_domain"/>
</dbReference>
<dbReference type="EMBL" id="DAKRPA010000072">
    <property type="protein sequence ID" value="DAZ99977.1"/>
    <property type="molecule type" value="Genomic_DNA"/>
</dbReference>
<dbReference type="InterPro" id="IPR043145">
    <property type="entry name" value="Znf_ZZ_sf"/>
</dbReference>
<dbReference type="SUPFAM" id="SSF54843">
    <property type="entry name" value="Ribosomal protein L22"/>
    <property type="match status" value="1"/>
</dbReference>
<proteinExistence type="inferred from homology"/>
<sequence length="1907" mass="212595">MAEPKDAGAGSNTTEQATMVAHAVGTAMHIDVTAPMNDVVPQASPTTPPAKAAPENDDLGTPVGGGDGEFAASADFASHRFIGPSVVGDDASVRRLHGIRRVNVHSKPPRFESEAVTVVEARRKSSGVSVDDGKGGVRSLSAADQALNSFSVTFTEPSLGFKTDVVVNDKNELVVNVASVDRESPAHRAGVVRKKAVVHHNIFCDGCGMDPIQGALWTCSVCSNYNLCHECYDLGTHGMENTDAMQLLSEAIVQDKLQKKCKQFTAEFMLSLRRDICKGRTDKVEYMGGWIADIVIGTAASKISVRGIEIPSLTPVARQRFVALLMPLVSNRTDIEVNIEWVPDDSERASVDIEDAIAAAAEADEELEKLRIWISDKKTRTTSPFATSEVSDFGRKHQSLLSALAIKSATNGACLSKPTHALAVSGARMLSTEADATAEFLEATAPTEFRSVKTVKRDVRISGQKLSLIARQVRGLPATDALLQMQFSPKRKAEIVKKTLQNAVNLADIKYNIEPENLQVAECFVTKGTYLKRLRIMGRGRSGIMHHPYSHLTVVLREFDPSKKPLNRFLTKKRAREAAHKPKHSATTMAWSDELGPLIRTKSGLKPTDEHLAGKKVVGLYFSAHWCPPCRGFTPFLSATYDDMIESHPDFELIFVSSDRDSASFEEYYKEMPFAALPFDDRERKEVLGRKYNVMGIPFLLFLNEKGEVITVDGRMIVAEARGDVDKIWNQLTSNVHVMPGCSLTCGFASPRSSQSPRADAMTFWTELVGEQLLTNNGLVPTDEHFKDKKVVGLYASAHWCPPCRAFTPLLSTVYDDLVEEHSDIEIVFLSFDRQVDQFNVYYGEMPFAAVPYEDRQRQIDLTEKYNIFGVPILMFFDDQGRCLTVDGQQLVEDCNGDVSKLHHQLTSGEELPRGDVAEYMDKLEERNKGKFPVVSSWPALLGEQLLTKSDPQATASQLSDKSVIGLYVSVSSEPGCKDFTPKLNAMYERLIKANRSVEIVLVELAEDEESLDKIRSEFEFPALPHPSDNAKDKIFENYGVEEMPSLYWFNSKGEVICHDGVQLIHLPMLHHWPTLTCGVACHRTSQAHQLRSDTTMTFWTELVGEQVLTKNGLVPTAEHFKYKKVVGLYASAHWCPPCREFTPILSTVYEDLVEEHSDIEIVFLSSDEEADQFSEYYEEMPFVAVPYEDRQRQTDLTEKYNIFAVPILMFFDDQGKLLTVDGGKLVEDCKGDIAKLHHQLTSGEELPRGDVAEYMDTLEQRKKGIYPVASSWETLFGENLLTKSGLQTTASLLSEKIVVGLYMSVSSEKECKEFTPKLTAAYEGLVKNNCDVAIVLLEMTEDEESFNKICSEFPFPAMRFSSEQEQEKIFNDYGCDDMPTLFWFNNKGEMICPTGVQLVQDADGDVEKLWQDLTTKKIVPDKQATSHTMSVWTQFFGEHIQTKDGLKPTAEHFKDKSIVAIYFSAHWCPPCRGFTPVLSTFYEDLIEEHPDAEVVFVSADRDSASFGAYFKEMPFVALPFEQRNLKSALSAKYGVSSIPTVLFLNAKGELITRQGRELVARSNGDTEQVWGLLTSAKGAHFIIAIPAHTTTSTQASKQATNQPTSHTMSVWTQFFGEHIQTKDGLKPTAEHFKDKSIVGIYFSAHWCPPCRGFTPVLSTFYEDLIEEHPDAEVVFVSADRDSASFGAYFKEMPFVALPFEARNQESTLSYRYDVSSIPTLLFLNAKGELITREGRGLVASSNGNTERVWQELTSANKEHIMSVWTQFFGEHIQTKDGLKPTAEHFKDKSIVGIYFSAHWCPPCRGFTPFLSTVYEDLLEEHPDVEVVFVSADRDSASFGAYFKGMPFVALPFEARNLKSALSAKYEVSGIPMLLFLNAKGELITRDGRELVAGSNGDIDQIWQQLH</sequence>
<dbReference type="InterPro" id="IPR000433">
    <property type="entry name" value="Znf_ZZ"/>
</dbReference>
<feature type="domain" description="Thioredoxin" evidence="11">
    <location>
        <begin position="1762"/>
        <end position="1907"/>
    </location>
</feature>
<dbReference type="Pfam" id="PF00237">
    <property type="entry name" value="Ribosomal_L22"/>
    <property type="match status" value="1"/>
</dbReference>
<evidence type="ECO:0000256" key="6">
    <source>
        <dbReference type="ARBA" id="ARBA00023274"/>
    </source>
</evidence>
<keyword evidence="2" id="KW-0479">Metal-binding</keyword>
<dbReference type="GO" id="GO:0005634">
    <property type="term" value="C:nucleus"/>
    <property type="evidence" value="ECO:0007669"/>
    <property type="project" value="TreeGrafter"/>
</dbReference>
<dbReference type="Proteomes" id="UP001146120">
    <property type="component" value="Unassembled WGS sequence"/>
</dbReference>
<dbReference type="InterPro" id="IPR036394">
    <property type="entry name" value="Ribosomal_uL22_sf"/>
</dbReference>
<accession>A0AAV2YZ51</accession>
<dbReference type="SUPFAM" id="SSF57850">
    <property type="entry name" value="RING/U-box"/>
    <property type="match status" value="1"/>
</dbReference>
<keyword evidence="4" id="KW-0862">Zinc</keyword>
<evidence type="ECO:0000256" key="9">
    <source>
        <dbReference type="SAM" id="MobiDB-lite"/>
    </source>
</evidence>
<keyword evidence="5 8" id="KW-0689">Ribosomal protein</keyword>
<dbReference type="InterPro" id="IPR001063">
    <property type="entry name" value="Ribosomal_uL22"/>
</dbReference>
<dbReference type="PANTHER" id="PTHR46472:SF1">
    <property type="entry name" value="NUCLEOREDOXIN"/>
    <property type="match status" value="1"/>
</dbReference>
<evidence type="ECO:0000256" key="4">
    <source>
        <dbReference type="ARBA" id="ARBA00022833"/>
    </source>
</evidence>
<evidence type="ECO:0000256" key="3">
    <source>
        <dbReference type="ARBA" id="ARBA00022771"/>
    </source>
</evidence>
<evidence type="ECO:0000259" key="11">
    <source>
        <dbReference type="PROSITE" id="PS51352"/>
    </source>
</evidence>
<feature type="compositionally biased region" description="Low complexity" evidence="9">
    <location>
        <begin position="41"/>
        <end position="53"/>
    </location>
</feature>
<dbReference type="GO" id="GO:0006412">
    <property type="term" value="P:translation"/>
    <property type="evidence" value="ECO:0007669"/>
    <property type="project" value="InterPro"/>
</dbReference>
<evidence type="ECO:0000313" key="12">
    <source>
        <dbReference type="EMBL" id="DAZ99977.1"/>
    </source>
</evidence>
<reference evidence="12" key="2">
    <citation type="journal article" date="2023" name="Microbiol Resour">
        <title>Decontamination and Annotation of the Draft Genome Sequence of the Oomycete Lagenidium giganteum ARSEF 373.</title>
        <authorList>
            <person name="Morgan W.R."/>
            <person name="Tartar A."/>
        </authorList>
    </citation>
    <scope>NUCLEOTIDE SEQUENCE</scope>
    <source>
        <strain evidence="12">ARSEF 373</strain>
    </source>
</reference>
<evidence type="ECO:0008006" key="14">
    <source>
        <dbReference type="Google" id="ProtNLM"/>
    </source>
</evidence>
<dbReference type="Gene3D" id="3.40.30.10">
    <property type="entry name" value="Glutaredoxin"/>
    <property type="match status" value="8"/>
</dbReference>
<dbReference type="CDD" id="cd00336">
    <property type="entry name" value="Ribosomal_L22"/>
    <property type="match status" value="1"/>
</dbReference>
<evidence type="ECO:0000256" key="5">
    <source>
        <dbReference type="ARBA" id="ARBA00022980"/>
    </source>
</evidence>
<dbReference type="Gene3D" id="3.90.470.10">
    <property type="entry name" value="Ribosomal protein L22/L17"/>
    <property type="match status" value="1"/>
</dbReference>
<evidence type="ECO:0000256" key="2">
    <source>
        <dbReference type="ARBA" id="ARBA00022723"/>
    </source>
</evidence>
<dbReference type="GO" id="GO:0003735">
    <property type="term" value="F:structural constituent of ribosome"/>
    <property type="evidence" value="ECO:0007669"/>
    <property type="project" value="InterPro"/>
</dbReference>
<dbReference type="SUPFAM" id="SSF52833">
    <property type="entry name" value="Thioredoxin-like"/>
    <property type="match status" value="8"/>
</dbReference>
<gene>
    <name evidence="12" type="ORF">N0F65_001981</name>
</gene>
<evidence type="ECO:0000313" key="13">
    <source>
        <dbReference type="Proteomes" id="UP001146120"/>
    </source>
</evidence>
<comment type="caution">
    <text evidence="12">The sequence shown here is derived from an EMBL/GenBank/DDBJ whole genome shotgun (WGS) entry which is preliminary data.</text>
</comment>
<dbReference type="PANTHER" id="PTHR46472">
    <property type="entry name" value="NUCLEOREDOXIN"/>
    <property type="match status" value="1"/>
</dbReference>
<protein>
    <recommendedName>
        <fullName evidence="14">Nucleoredoxin</fullName>
    </recommendedName>
</protein>
<name>A0AAV2YZ51_9STRA</name>
<organism evidence="12 13">
    <name type="scientific">Lagenidium giganteum</name>
    <dbReference type="NCBI Taxonomy" id="4803"/>
    <lineage>
        <taxon>Eukaryota</taxon>
        <taxon>Sar</taxon>
        <taxon>Stramenopiles</taxon>
        <taxon>Oomycota</taxon>
        <taxon>Peronosporomycetes</taxon>
        <taxon>Pythiales</taxon>
        <taxon>Pythiaceae</taxon>
    </lineage>
</organism>
<dbReference type="GO" id="GO:0031397">
    <property type="term" value="P:negative regulation of protein ubiquitination"/>
    <property type="evidence" value="ECO:0007669"/>
    <property type="project" value="TreeGrafter"/>
</dbReference>
<evidence type="ECO:0000256" key="1">
    <source>
        <dbReference type="ARBA" id="ARBA00009451"/>
    </source>
</evidence>
<keyword evidence="13" id="KW-1185">Reference proteome</keyword>
<dbReference type="SMART" id="SM00291">
    <property type="entry name" value="ZnF_ZZ"/>
    <property type="match status" value="1"/>
</dbReference>
<evidence type="ECO:0000259" key="10">
    <source>
        <dbReference type="PROSITE" id="PS50135"/>
    </source>
</evidence>
<keyword evidence="3 7" id="KW-0863">Zinc-finger</keyword>
<feature type="domain" description="Thioredoxin" evidence="11">
    <location>
        <begin position="1086"/>
        <end position="1239"/>
    </location>
</feature>
<dbReference type="GO" id="GO:0008270">
    <property type="term" value="F:zinc ion binding"/>
    <property type="evidence" value="ECO:0007669"/>
    <property type="project" value="UniProtKB-KW"/>
</dbReference>
<dbReference type="Pfam" id="PF00569">
    <property type="entry name" value="ZZ"/>
    <property type="match status" value="1"/>
</dbReference>
<dbReference type="GO" id="GO:0004791">
    <property type="term" value="F:thioredoxin-disulfide reductase (NADPH) activity"/>
    <property type="evidence" value="ECO:0007669"/>
    <property type="project" value="TreeGrafter"/>
</dbReference>
<dbReference type="PROSITE" id="PS50135">
    <property type="entry name" value="ZF_ZZ_2"/>
    <property type="match status" value="1"/>
</dbReference>
<dbReference type="InterPro" id="IPR036249">
    <property type="entry name" value="Thioredoxin-like_sf"/>
</dbReference>
<feature type="region of interest" description="Disordered" evidence="9">
    <location>
        <begin position="38"/>
        <end position="63"/>
    </location>
</feature>
<dbReference type="PROSITE" id="PS51352">
    <property type="entry name" value="THIOREDOXIN_2"/>
    <property type="match status" value="6"/>
</dbReference>